<protein>
    <recommendedName>
        <fullName evidence="2">UDENN FLCN/SMCR8-type domain-containing protein</fullName>
    </recommendedName>
</protein>
<reference evidence="3" key="1">
    <citation type="journal article" date="2020" name="Stud. Mycol.">
        <title>101 Dothideomycetes genomes: a test case for predicting lifestyles and emergence of pathogens.</title>
        <authorList>
            <person name="Haridas S."/>
            <person name="Albert R."/>
            <person name="Binder M."/>
            <person name="Bloem J."/>
            <person name="Labutti K."/>
            <person name="Salamov A."/>
            <person name="Andreopoulos B."/>
            <person name="Baker S."/>
            <person name="Barry K."/>
            <person name="Bills G."/>
            <person name="Bluhm B."/>
            <person name="Cannon C."/>
            <person name="Castanera R."/>
            <person name="Culley D."/>
            <person name="Daum C."/>
            <person name="Ezra D."/>
            <person name="Gonzalez J."/>
            <person name="Henrissat B."/>
            <person name="Kuo A."/>
            <person name="Liang C."/>
            <person name="Lipzen A."/>
            <person name="Lutzoni F."/>
            <person name="Magnuson J."/>
            <person name="Mondo S."/>
            <person name="Nolan M."/>
            <person name="Ohm R."/>
            <person name="Pangilinan J."/>
            <person name="Park H.-J."/>
            <person name="Ramirez L."/>
            <person name="Alfaro M."/>
            <person name="Sun H."/>
            <person name="Tritt A."/>
            <person name="Yoshinaga Y."/>
            <person name="Zwiers L.-H."/>
            <person name="Turgeon B."/>
            <person name="Goodwin S."/>
            <person name="Spatafora J."/>
            <person name="Crous P."/>
            <person name="Grigoriev I."/>
        </authorList>
    </citation>
    <scope>NUCLEOTIDE SEQUENCE</scope>
    <source>
        <strain evidence="3">CBS 121410</strain>
    </source>
</reference>
<feature type="region of interest" description="Disordered" evidence="1">
    <location>
        <begin position="332"/>
        <end position="383"/>
    </location>
</feature>
<keyword evidence="4" id="KW-1185">Reference proteome</keyword>
<feature type="compositionally biased region" description="Pro residues" evidence="1">
    <location>
        <begin position="63"/>
        <end position="75"/>
    </location>
</feature>
<feature type="compositionally biased region" description="Low complexity" evidence="1">
    <location>
        <begin position="95"/>
        <end position="106"/>
    </location>
</feature>
<gene>
    <name evidence="3" type="ORF">K490DRAFT_57282</name>
</gene>
<proteinExistence type="predicted"/>
<feature type="compositionally biased region" description="Low complexity" evidence="1">
    <location>
        <begin position="151"/>
        <end position="170"/>
    </location>
</feature>
<evidence type="ECO:0000259" key="2">
    <source>
        <dbReference type="PROSITE" id="PS51834"/>
    </source>
</evidence>
<evidence type="ECO:0000256" key="1">
    <source>
        <dbReference type="SAM" id="MobiDB-lite"/>
    </source>
</evidence>
<evidence type="ECO:0000313" key="3">
    <source>
        <dbReference type="EMBL" id="KAF2087229.1"/>
    </source>
</evidence>
<dbReference type="OrthoDB" id="5599713at2759"/>
<dbReference type="InterPro" id="IPR037521">
    <property type="entry name" value="FLCN/SMCR8_DENN"/>
</dbReference>
<dbReference type="InterPro" id="IPR037520">
    <property type="entry name" value="Folliculin/SMCR8_longin"/>
</dbReference>
<feature type="region of interest" description="Disordered" evidence="1">
    <location>
        <begin position="118"/>
        <end position="210"/>
    </location>
</feature>
<dbReference type="Pfam" id="PF11704">
    <property type="entry name" value="Folliculin"/>
    <property type="match status" value="1"/>
</dbReference>
<dbReference type="GO" id="GO:1904263">
    <property type="term" value="P:positive regulation of TORC1 signaling"/>
    <property type="evidence" value="ECO:0007669"/>
    <property type="project" value="TreeGrafter"/>
</dbReference>
<sequence>MDFIISLAHFCEIHGPTTILCTQISQGACASCHDCSTPPADYPPSKSDYFASPPCDSLRPHDPLAPPFQTPPTSPRSPKHNPYFPAFADTKPFTDSSPFSGDGDPSCENCTFDVPKTVADRLPSGAPGSPTKDGRSHHGSPVLRTSQNIIARGAGARSGSRSTSPSSSASTNEERSQVSTSFSSSQSAPSLAPSSPSSPLFPPSRRDQPHTHTLTYLTTRQPVSPASYAFLRRSCLRTLCCESLPRSSASGSLYFGDPNSGYTISYIFRIPDPRARGRLRTYALIAFGGQDSWRVSKAMSRITETFESIANQIIAMANKVLEQETALMSTGPQVRPNTAATANGSVAPPSPFASHLPSLKKEKSKSTTTTTTSPPPRNLTPVSSFLAAKKVDPDGYPRLSGDMGAAKGLSEIVGKENFFVELHARFCMLLSGLVKDFGTGQR</sequence>
<dbReference type="PROSITE" id="PS51834">
    <property type="entry name" value="DENN_FLCN_SMCR8"/>
    <property type="match status" value="1"/>
</dbReference>
<dbReference type="Proteomes" id="UP000799776">
    <property type="component" value="Unassembled WGS sequence"/>
</dbReference>
<comment type="caution">
    <text evidence="3">The sequence shown here is derived from an EMBL/GenBank/DDBJ whole genome shotgun (WGS) entry which is preliminary data.</text>
</comment>
<dbReference type="GO" id="GO:0005829">
    <property type="term" value="C:cytosol"/>
    <property type="evidence" value="ECO:0007669"/>
    <property type="project" value="TreeGrafter"/>
</dbReference>
<feature type="domain" description="UDENN FLCN/SMCR8-type" evidence="2">
    <location>
        <begin position="196"/>
        <end position="442"/>
    </location>
</feature>
<dbReference type="AlphaFoldDB" id="A0A9P4HWB7"/>
<accession>A0A9P4HWB7</accession>
<dbReference type="PANTHER" id="PTHR31441">
    <property type="entry name" value="FOLLICULIN FAMILY MEMBER"/>
    <property type="match status" value="1"/>
</dbReference>
<feature type="region of interest" description="Disordered" evidence="1">
    <location>
        <begin position="60"/>
        <end position="106"/>
    </location>
</feature>
<feature type="compositionally biased region" description="Polar residues" evidence="1">
    <location>
        <begin position="332"/>
        <end position="344"/>
    </location>
</feature>
<feature type="compositionally biased region" description="Low complexity" evidence="1">
    <location>
        <begin position="177"/>
        <end position="198"/>
    </location>
</feature>
<dbReference type="GO" id="GO:0005096">
    <property type="term" value="F:GTPase activator activity"/>
    <property type="evidence" value="ECO:0007669"/>
    <property type="project" value="InterPro"/>
</dbReference>
<dbReference type="InterPro" id="IPR021713">
    <property type="entry name" value="Folliculin"/>
</dbReference>
<dbReference type="EMBL" id="ML978721">
    <property type="protein sequence ID" value="KAF2087229.1"/>
    <property type="molecule type" value="Genomic_DNA"/>
</dbReference>
<dbReference type="PANTHER" id="PTHR31441:SF2">
    <property type="entry name" value="FOLLICULIN"/>
    <property type="match status" value="1"/>
</dbReference>
<evidence type="ECO:0000313" key="4">
    <source>
        <dbReference type="Proteomes" id="UP000799776"/>
    </source>
</evidence>
<organism evidence="3 4">
    <name type="scientific">Saccharata proteae CBS 121410</name>
    <dbReference type="NCBI Taxonomy" id="1314787"/>
    <lineage>
        <taxon>Eukaryota</taxon>
        <taxon>Fungi</taxon>
        <taxon>Dikarya</taxon>
        <taxon>Ascomycota</taxon>
        <taxon>Pezizomycotina</taxon>
        <taxon>Dothideomycetes</taxon>
        <taxon>Dothideomycetes incertae sedis</taxon>
        <taxon>Botryosphaeriales</taxon>
        <taxon>Saccharataceae</taxon>
        <taxon>Saccharata</taxon>
    </lineage>
</organism>
<name>A0A9P4HWB7_9PEZI</name>